<feature type="compositionally biased region" description="Low complexity" evidence="1">
    <location>
        <begin position="802"/>
        <end position="824"/>
    </location>
</feature>
<feature type="region of interest" description="Disordered" evidence="1">
    <location>
        <begin position="511"/>
        <end position="535"/>
    </location>
</feature>
<name>A0A919GD18_9ACTN</name>
<evidence type="ECO:0000256" key="1">
    <source>
        <dbReference type="SAM" id="MobiDB-lite"/>
    </source>
</evidence>
<feature type="region of interest" description="Disordered" evidence="1">
    <location>
        <begin position="787"/>
        <end position="836"/>
    </location>
</feature>
<dbReference type="InterPro" id="IPR027417">
    <property type="entry name" value="P-loop_NTPase"/>
</dbReference>
<dbReference type="AlphaFoldDB" id="A0A919GD18"/>
<comment type="caution">
    <text evidence="2">The sequence shown here is derived from an EMBL/GenBank/DDBJ whole genome shotgun (WGS) entry which is preliminary data.</text>
</comment>
<dbReference type="SUPFAM" id="SSF52540">
    <property type="entry name" value="P-loop containing nucleoside triphosphate hydrolases"/>
    <property type="match status" value="1"/>
</dbReference>
<gene>
    <name evidence="2" type="ORF">GCM10018781_65540</name>
</gene>
<reference evidence="2" key="2">
    <citation type="submission" date="2020-09" db="EMBL/GenBank/DDBJ databases">
        <authorList>
            <person name="Sun Q."/>
            <person name="Ohkuma M."/>
        </authorList>
    </citation>
    <scope>NUCLEOTIDE SEQUENCE</scope>
    <source>
        <strain evidence="2">JCM 4646</strain>
    </source>
</reference>
<reference evidence="2" key="1">
    <citation type="journal article" date="2014" name="Int. J. Syst. Evol. Microbiol.">
        <title>Complete genome sequence of Corynebacterium casei LMG S-19264T (=DSM 44701T), isolated from a smear-ripened cheese.</title>
        <authorList>
            <consortium name="US DOE Joint Genome Institute (JGI-PGF)"/>
            <person name="Walter F."/>
            <person name="Albersmeier A."/>
            <person name="Kalinowski J."/>
            <person name="Ruckert C."/>
        </authorList>
    </citation>
    <scope>NUCLEOTIDE SEQUENCE</scope>
    <source>
        <strain evidence="2">JCM 4646</strain>
    </source>
</reference>
<dbReference type="Proteomes" id="UP000617734">
    <property type="component" value="Unassembled WGS sequence"/>
</dbReference>
<dbReference type="RefSeq" id="WP_190214547.1">
    <property type="nucleotide sequence ID" value="NZ_BNBO01000055.1"/>
</dbReference>
<evidence type="ECO:0000313" key="2">
    <source>
        <dbReference type="EMBL" id="GHH81918.1"/>
    </source>
</evidence>
<organism evidence="2 3">
    <name type="scientific">Kitasatospora indigofera</name>
    <dbReference type="NCBI Taxonomy" id="67307"/>
    <lineage>
        <taxon>Bacteria</taxon>
        <taxon>Bacillati</taxon>
        <taxon>Actinomycetota</taxon>
        <taxon>Actinomycetes</taxon>
        <taxon>Kitasatosporales</taxon>
        <taxon>Streptomycetaceae</taxon>
        <taxon>Kitasatospora</taxon>
    </lineage>
</organism>
<feature type="compositionally biased region" description="Pro residues" evidence="1">
    <location>
        <begin position="790"/>
        <end position="801"/>
    </location>
</feature>
<dbReference type="EMBL" id="BNBO01000055">
    <property type="protein sequence ID" value="GHH81918.1"/>
    <property type="molecule type" value="Genomic_DNA"/>
</dbReference>
<evidence type="ECO:0008006" key="4">
    <source>
        <dbReference type="Google" id="ProtNLM"/>
    </source>
</evidence>
<accession>A0A919GD18</accession>
<dbReference type="GeneID" id="95356841"/>
<feature type="compositionally biased region" description="Low complexity" evidence="1">
    <location>
        <begin position="522"/>
        <end position="531"/>
    </location>
</feature>
<proteinExistence type="predicted"/>
<keyword evidence="3" id="KW-1185">Reference proteome</keyword>
<evidence type="ECO:0000313" key="3">
    <source>
        <dbReference type="Proteomes" id="UP000617734"/>
    </source>
</evidence>
<sequence length="836" mass="89341">MTSGPDITAPGATGPATAARIDALLENRRGLLVTVETETARWQRTGAALGRLDEVLARLRAHRDASERLREVLGGPGLRDLRSRVAELLDQYGHAAARFSRGTVNLGVSGQARVGKSTLLQSLSGLTDDQIPTGSGVPVTAVRSRIFHTPGRSRAVVGLHTPGSFLAESVRPYHALLGLASAPETLEEFAHQRLPDEVDDSLAPLLQRLRGMQRGLWSYRDDLTGGEREVPLAELRGYVAYPTQSEVDAGEPARRYLAVREARIECPFPHAGVDRIGIVDLPGLGEVAADAERRHVAGLRHDVDAVLLVKRPLEGMAYFGAADSRALALLEEARGLVRRTGDFVFIVVNRGKDDAEGLTAALLGHLASEVDAGRAGRRFSVLQTDAADPHAVGADLLAPLLAALADRLPVMDGDIVGGLAERAGALADAVRAEVAALTAALAGLRGHASAPAEDLERQAEGLREDVAAELGEVVADLRAEVLGGFEDEHFTAAVEDAYADVSRWLARGLGTAGQDRTGPDGAGDPEAAGAAGDEDDAVHRQRWCARQLRQMRVHNNAAPVAADELNRIRVEIGRRFSSVDTYFEERVRRLHTRVADVLGQHTGELLAAEDGTVARGAEALGRFRALLDDGYEPCPELSAAVAELLALRLDYRTQLYPRIRAQLDGLNLEVLDPGEGQMRSQIAVAVNPAGVEELYDFITVRAEQAAYRTRKALLRDSVLPGMVLFAAVEQFEDALIRSGTAGREFRRLARTYRDELWPGRYGGLNSEHARFAAVARACEEIEVALRGGPGPRPAVPGPRPAVPGARTAGAGAAGARAAGGAQAVEADDTEDARWRV</sequence>
<protein>
    <recommendedName>
        <fullName evidence="4">Dynamin family protein</fullName>
    </recommendedName>
</protein>